<feature type="domain" description="ParB-like N-terminal" evidence="1">
    <location>
        <begin position="8"/>
        <end position="92"/>
    </location>
</feature>
<gene>
    <name evidence="2" type="ORF">J2S57_005404</name>
</gene>
<evidence type="ECO:0000259" key="1">
    <source>
        <dbReference type="SMART" id="SM00470"/>
    </source>
</evidence>
<dbReference type="SMART" id="SM00470">
    <property type="entry name" value="ParB"/>
    <property type="match status" value="1"/>
</dbReference>
<comment type="caution">
    <text evidence="2">The sequence shown here is derived from an EMBL/GenBank/DDBJ whole genome shotgun (WGS) entry which is preliminary data.</text>
</comment>
<dbReference type="EMBL" id="JAUSQZ010000001">
    <property type="protein sequence ID" value="MDP9829655.1"/>
    <property type="molecule type" value="Genomic_DNA"/>
</dbReference>
<evidence type="ECO:0000313" key="2">
    <source>
        <dbReference type="EMBL" id="MDP9829655.1"/>
    </source>
</evidence>
<reference evidence="2 3" key="1">
    <citation type="submission" date="2023-07" db="EMBL/GenBank/DDBJ databases">
        <title>Sequencing the genomes of 1000 actinobacteria strains.</title>
        <authorList>
            <person name="Klenk H.-P."/>
        </authorList>
    </citation>
    <scope>NUCLEOTIDE SEQUENCE [LARGE SCALE GENOMIC DNA]</scope>
    <source>
        <strain evidence="2 3">DSM 44388</strain>
    </source>
</reference>
<dbReference type="Proteomes" id="UP001235712">
    <property type="component" value="Unassembled WGS sequence"/>
</dbReference>
<dbReference type="SUPFAM" id="SSF110849">
    <property type="entry name" value="ParB/Sulfiredoxin"/>
    <property type="match status" value="1"/>
</dbReference>
<protein>
    <recommendedName>
        <fullName evidence="1">ParB-like N-terminal domain-containing protein</fullName>
    </recommendedName>
</protein>
<evidence type="ECO:0000313" key="3">
    <source>
        <dbReference type="Proteomes" id="UP001235712"/>
    </source>
</evidence>
<name>A0ABT9PCF5_9ACTN</name>
<dbReference type="RefSeq" id="WP_307248032.1">
    <property type="nucleotide sequence ID" value="NZ_JAUSQZ010000001.1"/>
</dbReference>
<sequence length="325" mass="34386">MPSAVVEDDVPLEAIRPGPGLRLGGLDQQHVERLVEVLDDIPPILLNRASLELIDGAHRVAAALHAGRHTITAKLVSGSELDLLSLSLSANARHGLPLTRADRRQAVARVLELSPDLSNRHVATLAGVSPGTVARVRTCSTVPTGQSNTPAGEVVRRGADGRRRPLSTEAGKLVARELFLANPEATQRQVAAAAGISLGTAHRVHRELLSSGDPQPVPASPELRMVTGAMDDLPAAALPSILLERLVRDPAMCRTAGGRELLARLRGMVLTGDDSNRLTLGVPAHRLDATVRLIRQAARAWMIMARDLEARAADADEATALPGPS</sequence>
<dbReference type="InterPro" id="IPR003115">
    <property type="entry name" value="ParB_N"/>
</dbReference>
<organism evidence="2 3">
    <name type="scientific">Kineosporia succinea</name>
    <dbReference type="NCBI Taxonomy" id="84632"/>
    <lineage>
        <taxon>Bacteria</taxon>
        <taxon>Bacillati</taxon>
        <taxon>Actinomycetota</taxon>
        <taxon>Actinomycetes</taxon>
        <taxon>Kineosporiales</taxon>
        <taxon>Kineosporiaceae</taxon>
        <taxon>Kineosporia</taxon>
    </lineage>
</organism>
<dbReference type="InterPro" id="IPR036086">
    <property type="entry name" value="ParB/Sulfiredoxin_sf"/>
</dbReference>
<proteinExistence type="predicted"/>
<accession>A0ABT9PCF5</accession>
<keyword evidence="3" id="KW-1185">Reference proteome</keyword>